<evidence type="ECO:0000256" key="1">
    <source>
        <dbReference type="SAM" id="MobiDB-lite"/>
    </source>
</evidence>
<feature type="compositionally biased region" description="Basic and acidic residues" evidence="1">
    <location>
        <begin position="432"/>
        <end position="447"/>
    </location>
</feature>
<organism evidence="2 3">
    <name type="scientific">Eleusine coracana subsp. coracana</name>
    <dbReference type="NCBI Taxonomy" id="191504"/>
    <lineage>
        <taxon>Eukaryota</taxon>
        <taxon>Viridiplantae</taxon>
        <taxon>Streptophyta</taxon>
        <taxon>Embryophyta</taxon>
        <taxon>Tracheophyta</taxon>
        <taxon>Spermatophyta</taxon>
        <taxon>Magnoliopsida</taxon>
        <taxon>Liliopsida</taxon>
        <taxon>Poales</taxon>
        <taxon>Poaceae</taxon>
        <taxon>PACMAD clade</taxon>
        <taxon>Chloridoideae</taxon>
        <taxon>Cynodonteae</taxon>
        <taxon>Eleusininae</taxon>
        <taxon>Eleusine</taxon>
    </lineage>
</organism>
<keyword evidence="3" id="KW-1185">Reference proteome</keyword>
<reference evidence="2" key="1">
    <citation type="journal article" date="2018" name="DNA Res.">
        <title>Multiple hybrid de novo genome assembly of finger millet, an orphan allotetraploid crop.</title>
        <authorList>
            <person name="Hatakeyama M."/>
            <person name="Aluri S."/>
            <person name="Balachadran M.T."/>
            <person name="Sivarajan S.R."/>
            <person name="Patrignani A."/>
            <person name="Gruter S."/>
            <person name="Poveda L."/>
            <person name="Shimizu-Inatsugi R."/>
            <person name="Baeten J."/>
            <person name="Francoijs K.J."/>
            <person name="Nataraja K.N."/>
            <person name="Reddy Y.A.N."/>
            <person name="Phadnis S."/>
            <person name="Ravikumar R.L."/>
            <person name="Schlapbach R."/>
            <person name="Sreeman S.M."/>
            <person name="Shimizu K.K."/>
        </authorList>
    </citation>
    <scope>NUCLEOTIDE SEQUENCE</scope>
</reference>
<dbReference type="InterPro" id="IPR037476">
    <property type="entry name" value="PCH1"/>
</dbReference>
<dbReference type="PANTHER" id="PTHR36062">
    <property type="entry name" value="OS01G0687300 PROTEIN"/>
    <property type="match status" value="1"/>
</dbReference>
<sequence length="765" mass="85438">MSDCAPKKFSEKEEFQILSRQSDLGKSSYRKHSLWMAHWTRASSSVEPVSGKSCSPFEEISDVGYSKDCGSLPFEVTKARMAERLMLGASNAGASAGNAQQFSSKMWGVTHNVCQGVESKNADPIPRSFDSTMMQKNVNLYAADTVVSERFSVHKISDISMNSCKVLSSKNLSSEWSHFPMFEINRKIDSILNPRHSPFTTSPDKSFVSQRALKVNMSTSNVMAFSSKEYEFHSHQVTDKNNSKHKSVGGILSNQDNHIGLNSDHVGRKLKGHSIEESCSCSKNETNSSCSLKDKRSDNNFMNPEGLSHFSSENKFMFSASREENENVQGTLQEKRLGASGGWPKEPDFERVASHQQVPDSEYEMKLVNPSVRSEENGEETSPCGIVSFDLLQRERENLTVNRVDSALKLTESCKLPDTIENTMAVNSKGETQADRKPPNDKLTSDKKRTPCLFEMLTVPSKSQATCFKYPTSLGRFCGDMTSLLGAQKHFSAKSDSLNMRHTPGIAGTSTQKVLVFFHEFIISAWTLTGQTWRRHRLRQSDELQAMKEIFLSTCAQNNNSFSKATCTSKQEWSRSKTSSMNIDLVLYKIRRMRNPISSALIEPPVCSEPSDKWLKRLWHDDSDPFFLGAKRSKLGDDPASGGACTVFGQDLGCDLGKASMINHVEEDEPGYGRLTNQQNREGSPVPSKCLNRWIGRWCQGGTPHFHATSNVGKQTPKSNMQSDDLEGQFPSIAAMAMMGRVMNKLRPRELQRRGPSVVWKMQGL</sequence>
<proteinExistence type="predicted"/>
<comment type="caution">
    <text evidence="2">The sequence shown here is derived from an EMBL/GenBank/DDBJ whole genome shotgun (WGS) entry which is preliminary data.</text>
</comment>
<dbReference type="Proteomes" id="UP001054889">
    <property type="component" value="Unassembled WGS sequence"/>
</dbReference>
<feature type="region of interest" description="Disordered" evidence="1">
    <location>
        <begin position="427"/>
        <end position="447"/>
    </location>
</feature>
<dbReference type="GO" id="GO:0010099">
    <property type="term" value="P:regulation of photomorphogenesis"/>
    <property type="evidence" value="ECO:0007669"/>
    <property type="project" value="InterPro"/>
</dbReference>
<protein>
    <submittedName>
        <fullName evidence="2">Uncharacterized protein</fullName>
    </submittedName>
</protein>
<evidence type="ECO:0000313" key="3">
    <source>
        <dbReference type="Proteomes" id="UP001054889"/>
    </source>
</evidence>
<accession>A0AAV5C5V2</accession>
<dbReference type="PANTHER" id="PTHR36062:SF1">
    <property type="entry name" value="OS01G0687300 PROTEIN"/>
    <property type="match status" value="1"/>
</dbReference>
<name>A0AAV5C5V2_ELECO</name>
<reference evidence="2" key="2">
    <citation type="submission" date="2021-12" db="EMBL/GenBank/DDBJ databases">
        <title>Resequencing data analysis of finger millet.</title>
        <authorList>
            <person name="Hatakeyama M."/>
            <person name="Aluri S."/>
            <person name="Balachadran M.T."/>
            <person name="Sivarajan S.R."/>
            <person name="Poveda L."/>
            <person name="Shimizu-Inatsugi R."/>
            <person name="Schlapbach R."/>
            <person name="Sreeman S.M."/>
            <person name="Shimizu K.K."/>
        </authorList>
    </citation>
    <scope>NUCLEOTIDE SEQUENCE</scope>
</reference>
<dbReference type="EMBL" id="BQKI01000004">
    <property type="protein sequence ID" value="GJM93529.1"/>
    <property type="molecule type" value="Genomic_DNA"/>
</dbReference>
<evidence type="ECO:0000313" key="2">
    <source>
        <dbReference type="EMBL" id="GJM93529.1"/>
    </source>
</evidence>
<dbReference type="AlphaFoldDB" id="A0AAV5C5V2"/>
<gene>
    <name evidence="2" type="primary">ga10092</name>
    <name evidence="2" type="ORF">PR202_ga10092</name>
</gene>